<dbReference type="Gramene" id="TVU40475">
    <property type="protein sequence ID" value="TVU40475"/>
    <property type="gene ID" value="EJB05_13941"/>
</dbReference>
<keyword evidence="3" id="KW-1185">Reference proteome</keyword>
<proteinExistence type="predicted"/>
<dbReference type="Pfam" id="PF00646">
    <property type="entry name" value="F-box"/>
    <property type="match status" value="1"/>
</dbReference>
<comment type="caution">
    <text evidence="2">The sequence shown here is derived from an EMBL/GenBank/DDBJ whole genome shotgun (WGS) entry which is preliminary data.</text>
</comment>
<reference evidence="2 3" key="1">
    <citation type="journal article" date="2019" name="Sci. Rep.">
        <title>A high-quality genome of Eragrostis curvula grass provides insights into Poaceae evolution and supports new strategies to enhance forage quality.</title>
        <authorList>
            <person name="Carballo J."/>
            <person name="Santos B.A.C.M."/>
            <person name="Zappacosta D."/>
            <person name="Garbus I."/>
            <person name="Selva J.P."/>
            <person name="Gallo C.A."/>
            <person name="Diaz A."/>
            <person name="Albertini E."/>
            <person name="Caccamo M."/>
            <person name="Echenique V."/>
        </authorList>
    </citation>
    <scope>NUCLEOTIDE SEQUENCE [LARGE SCALE GENOMIC DNA]</scope>
    <source>
        <strain evidence="3">cv. Victoria</strain>
        <tissue evidence="2">Leaf</tissue>
    </source>
</reference>
<evidence type="ECO:0000313" key="3">
    <source>
        <dbReference type="Proteomes" id="UP000324897"/>
    </source>
</evidence>
<dbReference type="InterPro" id="IPR055312">
    <property type="entry name" value="FBL15-like"/>
</dbReference>
<dbReference type="PANTHER" id="PTHR34709:SF61">
    <property type="entry name" value="OS07G0229100 PROTEIN"/>
    <property type="match status" value="1"/>
</dbReference>
<dbReference type="SUPFAM" id="SSF81383">
    <property type="entry name" value="F-box domain"/>
    <property type="match status" value="1"/>
</dbReference>
<dbReference type="EMBL" id="RWGY01000007">
    <property type="protein sequence ID" value="TVU40475.1"/>
    <property type="molecule type" value="Genomic_DNA"/>
</dbReference>
<sequence>MDESGGEIAGSAKPSYDGAGDGNDRLSALPDDILVLILLRLDTADAAGRTSVLSRRWRRVWTLLPELRFRFFPAPHLIAAALAAHEVPLRHLFVGTEHAGPEPMADCLRAAARRLSGQLIVENRGNADEVGEEDPAFEIPCFERATTVSLYLGFLRIAMPPAGVFSRLTELTLICITFHGPPELGDAVSSPRCPSLQKLCVQYTFGLVNLAIHSESLLKVELNSMVGLRQLIIHSLTLKELKLVDCFSWTQPVADISAPQLEFLHWRDLFDPSSVQLGEMAQLQWLITNVFLVYGQHGSATNHAFLRLLERFQAIDTLQISLIYPKHIGNFQYLMEDVTAFPRIEGLAIYLRNEDHAFGASVFNVLRMCTGLGRFALVLDPDTDLEARCTCPSGCICDQSLNWKTEELTLNDLYEVLIIDLKGTEHELDFVKRLFSWATKLKSVKIRYTSKTASKAKEVHEKVLSLAMPDMDVTSEARIGGSFP</sequence>
<dbReference type="InterPro" id="IPR036047">
    <property type="entry name" value="F-box-like_dom_sf"/>
</dbReference>
<dbReference type="Gene3D" id="1.20.1280.50">
    <property type="match status" value="1"/>
</dbReference>
<dbReference type="PANTHER" id="PTHR34709">
    <property type="entry name" value="OS10G0396666 PROTEIN"/>
    <property type="match status" value="1"/>
</dbReference>
<dbReference type="OrthoDB" id="693760at2759"/>
<dbReference type="AlphaFoldDB" id="A0A5J9VXW6"/>
<evidence type="ECO:0000313" key="2">
    <source>
        <dbReference type="EMBL" id="TVU40475.1"/>
    </source>
</evidence>
<dbReference type="CDD" id="cd22160">
    <property type="entry name" value="F-box_AtFBL13-like"/>
    <property type="match status" value="1"/>
</dbReference>
<dbReference type="InterPro" id="IPR001810">
    <property type="entry name" value="F-box_dom"/>
</dbReference>
<protein>
    <recommendedName>
        <fullName evidence="1">F-box domain-containing protein</fullName>
    </recommendedName>
</protein>
<dbReference type="Pfam" id="PF24758">
    <property type="entry name" value="LRR_At5g56370"/>
    <property type="match status" value="1"/>
</dbReference>
<organism evidence="2 3">
    <name type="scientific">Eragrostis curvula</name>
    <name type="common">weeping love grass</name>
    <dbReference type="NCBI Taxonomy" id="38414"/>
    <lineage>
        <taxon>Eukaryota</taxon>
        <taxon>Viridiplantae</taxon>
        <taxon>Streptophyta</taxon>
        <taxon>Embryophyta</taxon>
        <taxon>Tracheophyta</taxon>
        <taxon>Spermatophyta</taxon>
        <taxon>Magnoliopsida</taxon>
        <taxon>Liliopsida</taxon>
        <taxon>Poales</taxon>
        <taxon>Poaceae</taxon>
        <taxon>PACMAD clade</taxon>
        <taxon>Chloridoideae</taxon>
        <taxon>Eragrostideae</taxon>
        <taxon>Eragrostidinae</taxon>
        <taxon>Eragrostis</taxon>
    </lineage>
</organism>
<dbReference type="InterPro" id="IPR055411">
    <property type="entry name" value="LRR_FXL15/At3g58940/PEG3-like"/>
</dbReference>
<dbReference type="Proteomes" id="UP000324897">
    <property type="component" value="Chromosome 4"/>
</dbReference>
<dbReference type="InterPro" id="IPR053781">
    <property type="entry name" value="F-box_AtFBL13-like"/>
</dbReference>
<dbReference type="PROSITE" id="PS50181">
    <property type="entry name" value="FBOX"/>
    <property type="match status" value="1"/>
</dbReference>
<feature type="non-terminal residue" evidence="2">
    <location>
        <position position="1"/>
    </location>
</feature>
<gene>
    <name evidence="2" type="ORF">EJB05_13941</name>
</gene>
<evidence type="ECO:0000259" key="1">
    <source>
        <dbReference type="PROSITE" id="PS50181"/>
    </source>
</evidence>
<feature type="domain" description="F-box" evidence="1">
    <location>
        <begin position="23"/>
        <end position="72"/>
    </location>
</feature>
<accession>A0A5J9VXW6</accession>
<name>A0A5J9VXW6_9POAL</name>